<dbReference type="RefSeq" id="WP_209795483.1">
    <property type="nucleotide sequence ID" value="NZ_JAGGJZ010000001.1"/>
</dbReference>
<sequence length="418" mass="47731">MKKRGFTLIELIAVMAIMSILTLFIGRIYVSYTKRSEEVKIKTDIENSYRNTYDILKNSIEKGDKVSILNKSFTINKNNISNNLVEDKVWLFIKNNNSNNNILIATFKNISTNEKSLYAINVNEDYENNSESQIKINNILSLNEISKNIEEFSLGEFNNSFYFKIVYLKDKISMPYEFSINKVKDRIINVTDKNAENNGDTDNQVSSLKSFYESLSTLTVLNNSKIRVRGSLFLSNSSYFLNGVESSDTISDARQLYNVIRNNEEFWGTVSINNVENKNDGKLNPQILDLIFNKESNKNYKLNRGLEDEIKDLSLKESGSYKLLKDNKYPIGVVIKTGDNKYVVLINGSLTIEDELDNYNSLLIYASNNLKLEGNGKILNNSSLVAGNNLYIQTSIMMNGEFTADDKTKEYISAFLRK</sequence>
<proteinExistence type="predicted"/>
<dbReference type="NCBIfam" id="TIGR02532">
    <property type="entry name" value="IV_pilin_GFxxxE"/>
    <property type="match status" value="1"/>
</dbReference>
<protein>
    <submittedName>
        <fullName evidence="2">Prepilin-type N-terminal cleavage/methylation domain-containing protein</fullName>
    </submittedName>
</protein>
<dbReference type="EMBL" id="JAGGJZ010000001">
    <property type="protein sequence ID" value="MBP1888752.1"/>
    <property type="molecule type" value="Genomic_DNA"/>
</dbReference>
<comment type="caution">
    <text evidence="2">The sequence shown here is derived from an EMBL/GenBank/DDBJ whole genome shotgun (WGS) entry which is preliminary data.</text>
</comment>
<organism evidence="2 3">
    <name type="scientific">Clostridium moniliforme</name>
    <dbReference type="NCBI Taxonomy" id="39489"/>
    <lineage>
        <taxon>Bacteria</taxon>
        <taxon>Bacillati</taxon>
        <taxon>Bacillota</taxon>
        <taxon>Clostridia</taxon>
        <taxon>Eubacteriales</taxon>
        <taxon>Clostridiaceae</taxon>
        <taxon>Clostridium</taxon>
    </lineage>
</organism>
<keyword evidence="1" id="KW-0472">Membrane</keyword>
<gene>
    <name evidence="2" type="ORF">J2Z53_000331</name>
</gene>
<keyword evidence="3" id="KW-1185">Reference proteome</keyword>
<evidence type="ECO:0000256" key="1">
    <source>
        <dbReference type="SAM" id="Phobius"/>
    </source>
</evidence>
<dbReference type="InterPro" id="IPR045584">
    <property type="entry name" value="Pilin-like"/>
</dbReference>
<dbReference type="Pfam" id="PF07963">
    <property type="entry name" value="N_methyl"/>
    <property type="match status" value="1"/>
</dbReference>
<evidence type="ECO:0000313" key="3">
    <source>
        <dbReference type="Proteomes" id="UP000783390"/>
    </source>
</evidence>
<keyword evidence="1" id="KW-1133">Transmembrane helix</keyword>
<accession>A0ABS4EY33</accession>
<keyword evidence="1" id="KW-0812">Transmembrane</keyword>
<reference evidence="2 3" key="1">
    <citation type="submission" date="2021-03" db="EMBL/GenBank/DDBJ databases">
        <title>Genomic Encyclopedia of Type Strains, Phase IV (KMG-IV): sequencing the most valuable type-strain genomes for metagenomic binning, comparative biology and taxonomic classification.</title>
        <authorList>
            <person name="Goeker M."/>
        </authorList>
    </citation>
    <scope>NUCLEOTIDE SEQUENCE [LARGE SCALE GENOMIC DNA]</scope>
    <source>
        <strain evidence="2 3">DSM 3984</strain>
    </source>
</reference>
<dbReference type="Gene3D" id="3.30.700.10">
    <property type="entry name" value="Glycoprotein, Type 4 Pilin"/>
    <property type="match status" value="1"/>
</dbReference>
<dbReference type="InterPro" id="IPR012902">
    <property type="entry name" value="N_methyl_site"/>
</dbReference>
<evidence type="ECO:0000313" key="2">
    <source>
        <dbReference type="EMBL" id="MBP1888752.1"/>
    </source>
</evidence>
<feature type="transmembrane region" description="Helical" evidence="1">
    <location>
        <begin position="7"/>
        <end position="30"/>
    </location>
</feature>
<dbReference type="Proteomes" id="UP000783390">
    <property type="component" value="Unassembled WGS sequence"/>
</dbReference>
<dbReference type="PROSITE" id="PS00409">
    <property type="entry name" value="PROKAR_NTER_METHYL"/>
    <property type="match status" value="1"/>
</dbReference>
<name>A0ABS4EY33_9CLOT</name>
<dbReference type="SUPFAM" id="SSF54523">
    <property type="entry name" value="Pili subunits"/>
    <property type="match status" value="1"/>
</dbReference>